<comment type="catalytic activity">
    <reaction evidence="8">
        <text>L-lysyl-[lipoyl-carrier protein] + (R)-lipoate + ATP = N(6)-[(R)-lipoyl]-L-lysyl-[lipoyl-carrier protein] + AMP + diphosphate + H(+)</text>
        <dbReference type="Rhea" id="RHEA:49288"/>
        <dbReference type="Rhea" id="RHEA-COMP:10500"/>
        <dbReference type="Rhea" id="RHEA-COMP:10502"/>
        <dbReference type="ChEBI" id="CHEBI:15378"/>
        <dbReference type="ChEBI" id="CHEBI:29969"/>
        <dbReference type="ChEBI" id="CHEBI:30616"/>
        <dbReference type="ChEBI" id="CHEBI:33019"/>
        <dbReference type="ChEBI" id="CHEBI:83088"/>
        <dbReference type="ChEBI" id="CHEBI:83099"/>
        <dbReference type="ChEBI" id="CHEBI:456215"/>
        <dbReference type="EC" id="6.3.1.20"/>
    </reaction>
</comment>
<reference evidence="13" key="1">
    <citation type="submission" date="2021-06" db="EMBL/GenBank/DDBJ databases">
        <authorList>
            <person name="Kallberg Y."/>
            <person name="Tangrot J."/>
            <person name="Rosling A."/>
        </authorList>
    </citation>
    <scope>NUCLEOTIDE SEQUENCE</scope>
    <source>
        <strain evidence="13">MT106</strain>
    </source>
</reference>
<feature type="domain" description="BPL/LPL catalytic" evidence="12">
    <location>
        <begin position="703"/>
        <end position="899"/>
    </location>
</feature>
<evidence type="ECO:0000313" key="13">
    <source>
        <dbReference type="EMBL" id="CAG8549324.1"/>
    </source>
</evidence>
<gene>
    <name evidence="13" type="ORF">AGERDE_LOCUS6584</name>
</gene>
<dbReference type="SUPFAM" id="SSF52540">
    <property type="entry name" value="P-loop containing nucleoside triphosphate hydrolases"/>
    <property type="match status" value="2"/>
</dbReference>
<evidence type="ECO:0000256" key="10">
    <source>
        <dbReference type="SAM" id="MobiDB-lite"/>
    </source>
</evidence>
<dbReference type="OrthoDB" id="2110130at2759"/>
<dbReference type="GO" id="GO:0016887">
    <property type="term" value="F:ATP hydrolysis activity"/>
    <property type="evidence" value="ECO:0007669"/>
    <property type="project" value="InterPro"/>
</dbReference>
<dbReference type="Pfam" id="PF12848">
    <property type="entry name" value="ABC_tran_Xtn"/>
    <property type="match status" value="1"/>
</dbReference>
<dbReference type="InterPro" id="IPR004143">
    <property type="entry name" value="BPL_LPL_catalytic"/>
</dbReference>
<evidence type="ECO:0000256" key="5">
    <source>
        <dbReference type="ARBA" id="ARBA00022737"/>
    </source>
</evidence>
<keyword evidence="7" id="KW-0067">ATP-binding</keyword>
<dbReference type="SUPFAM" id="SSF55681">
    <property type="entry name" value="Class II aaRS and biotin synthetases"/>
    <property type="match status" value="1"/>
</dbReference>
<dbReference type="InterPro" id="IPR017871">
    <property type="entry name" value="ABC_transporter-like_CS"/>
</dbReference>
<dbReference type="GO" id="GO:0005524">
    <property type="term" value="F:ATP binding"/>
    <property type="evidence" value="ECO:0007669"/>
    <property type="project" value="UniProtKB-KW"/>
</dbReference>
<evidence type="ECO:0000256" key="4">
    <source>
        <dbReference type="ARBA" id="ARBA00022598"/>
    </source>
</evidence>
<evidence type="ECO:0000259" key="11">
    <source>
        <dbReference type="PROSITE" id="PS50893"/>
    </source>
</evidence>
<dbReference type="Pfam" id="PF00005">
    <property type="entry name" value="ABC_tran"/>
    <property type="match status" value="2"/>
</dbReference>
<dbReference type="Gene3D" id="3.30.930.10">
    <property type="entry name" value="Bira Bifunctional Protein, Domain 2"/>
    <property type="match status" value="2"/>
</dbReference>
<evidence type="ECO:0000256" key="9">
    <source>
        <dbReference type="SAM" id="Coils"/>
    </source>
</evidence>
<dbReference type="InterPro" id="IPR003439">
    <property type="entry name" value="ABC_transporter-like_ATP-bd"/>
</dbReference>
<dbReference type="GO" id="GO:0009249">
    <property type="term" value="P:protein lipoylation"/>
    <property type="evidence" value="ECO:0007669"/>
    <property type="project" value="UniProtKB-ARBA"/>
</dbReference>
<protein>
    <recommendedName>
        <fullName evidence="3">lipoate--protein ligase</fullName>
        <ecNumber evidence="3">6.3.1.20</ecNumber>
    </recommendedName>
</protein>
<feature type="compositionally biased region" description="Basic residues" evidence="10">
    <location>
        <begin position="1"/>
        <end position="15"/>
    </location>
</feature>
<keyword evidence="5" id="KW-0677">Repeat</keyword>
<feature type="domain" description="ABC transporter" evidence="11">
    <location>
        <begin position="85"/>
        <end position="334"/>
    </location>
</feature>
<dbReference type="InterPro" id="IPR003593">
    <property type="entry name" value="AAA+_ATPase"/>
</dbReference>
<evidence type="ECO:0000256" key="6">
    <source>
        <dbReference type="ARBA" id="ARBA00022741"/>
    </source>
</evidence>
<dbReference type="AlphaFoldDB" id="A0A9N9B1M4"/>
<dbReference type="Gene3D" id="3.40.50.300">
    <property type="entry name" value="P-loop containing nucleotide triphosphate hydrolases"/>
    <property type="match status" value="2"/>
</dbReference>
<name>A0A9N9B1M4_9GLOM</name>
<keyword evidence="14" id="KW-1185">Reference proteome</keyword>
<dbReference type="PROSITE" id="PS51733">
    <property type="entry name" value="BPL_LPL_CATALYTIC"/>
    <property type="match status" value="1"/>
</dbReference>
<evidence type="ECO:0000256" key="2">
    <source>
        <dbReference type="ARBA" id="ARBA00005124"/>
    </source>
</evidence>
<evidence type="ECO:0000313" key="14">
    <source>
        <dbReference type="Proteomes" id="UP000789831"/>
    </source>
</evidence>
<dbReference type="PANTHER" id="PTHR19211:SF15">
    <property type="entry name" value="ATP-BINDING CASSETTE SUB-FAMILY F MEMBER 2"/>
    <property type="match status" value="1"/>
</dbReference>
<dbReference type="SMART" id="SM00382">
    <property type="entry name" value="AAA"/>
    <property type="match status" value="2"/>
</dbReference>
<dbReference type="InterPro" id="IPR045864">
    <property type="entry name" value="aa-tRNA-synth_II/BPL/LPL"/>
</dbReference>
<comment type="pathway">
    <text evidence="2">Protein modification; protein lipoylation via exogenous pathway; protein N(6)-(lipoyl)lysine from lipoate: step 1/2.</text>
</comment>
<comment type="pathway">
    <text evidence="1">Protein modification; protein lipoylation via exogenous pathway; protein N(6)-(lipoyl)lysine from lipoate: step 2/2.</text>
</comment>
<sequence length="1010" mass="114584">MSSVSKQKRMAKKAAKNAAGSTTPTKSAAAPAVNGNTKKGKASNGNVTPLSNSSATSSVENLSTTLDALKLSSERTATGVLGTQLRSRDIKIEQYNLSFFGRVLIENASIDFNFGRRYGLVGANGSGKSTFLQSLAAREVPIPEHIDIYLLNQEAEPTDLNATEYVIQAARNEVIRLEREVEDLLADEDGADDTRLEDLYDRISGLDESTFESRASTLLYGLGFSKEMMRKKTKDMSGGWRMRVALAKALFIRPTLLLLDEPTNHLDLEACVWLEEYLKNYNRILVLVSHSQDFLNGVCTNIINLNHHKKLIYYGGNYDVYVRTRAEQEEIAHIKKFIASAGTYANLVRQAKSKQKIIDKMEAAGLVEKVDPPALFKFKFNNVEKLPPPVLQFDQVSFSYDKKSKTLLYEELDLAIDMDSRVALVGPNGVGKSTLLKLMMGELQPNSGRIARHTNLKLAKYNQHSADQLEMDLSPIQYMRKKFAHLNGDVDFWRSQIGRYGLTGAHQTSAIGTLSDGLKTRLVFAEIVLMTPDIILMDEPTNHLDMESIDSLAQAIKEFTGGVVLVSHDFRLISQVAEQIWLCKDMTVTPWDSTIEDYKKHLAKSCFKFLPKIYGLGPRRYSTTATKNSIVGLEHVLILSSNPNKVIPESELSSKPVLARTRFECFISKIKDPWTNLAFEEWLFRDYMQISSYEKNNKEKSKERDVTFLYLWQNTKCVVIGRNQNPWKECNMRLLRADGIPLVRRKSGGGAVYHDHGNTNYTVVMPRARFTRREHAEIVAKAIPFKLINDRAYHHGTMLIESDLNDIGRYLRAENKQNLISKGVESVRSPVTNLKKYTSASGPFVINHDAFCQVVHDEFLKYYFYAADEEITVIKKNLDLMIIDDQYISNIPKILEYRDELKSWKWTYGQTPEFTHELEREFPWGHVKVFIKSRNGLITAAGLTTSNYEYDFVMNAFEDALDGSKYADHDAIDKVSLSAHELLLNYTVMWEEDRRVNAIRDLAEWLKDVL</sequence>
<dbReference type="InterPro" id="IPR050611">
    <property type="entry name" value="ABCF"/>
</dbReference>
<dbReference type="GO" id="GO:0016979">
    <property type="term" value="F:lipoate-protein ligase activity"/>
    <property type="evidence" value="ECO:0007669"/>
    <property type="project" value="UniProtKB-EC"/>
</dbReference>
<feature type="coiled-coil region" evidence="9">
    <location>
        <begin position="160"/>
        <end position="187"/>
    </location>
</feature>
<evidence type="ECO:0000256" key="8">
    <source>
        <dbReference type="ARBA" id="ARBA00048037"/>
    </source>
</evidence>
<feature type="compositionally biased region" description="Polar residues" evidence="10">
    <location>
        <begin position="43"/>
        <end position="57"/>
    </location>
</feature>
<dbReference type="Pfam" id="PF10437">
    <property type="entry name" value="Lip_prot_lig_C"/>
    <property type="match status" value="1"/>
</dbReference>
<feature type="region of interest" description="Disordered" evidence="10">
    <location>
        <begin position="1"/>
        <end position="57"/>
    </location>
</feature>
<evidence type="ECO:0000256" key="1">
    <source>
        <dbReference type="ARBA" id="ARBA00005085"/>
    </source>
</evidence>
<dbReference type="EC" id="6.3.1.20" evidence="3"/>
<proteinExistence type="predicted"/>
<dbReference type="PROSITE" id="PS50893">
    <property type="entry name" value="ABC_TRANSPORTER_2"/>
    <property type="match status" value="2"/>
</dbReference>
<feature type="compositionally biased region" description="Low complexity" evidence="10">
    <location>
        <begin position="16"/>
        <end position="32"/>
    </location>
</feature>
<dbReference type="Proteomes" id="UP000789831">
    <property type="component" value="Unassembled WGS sequence"/>
</dbReference>
<dbReference type="PANTHER" id="PTHR19211">
    <property type="entry name" value="ATP-BINDING TRANSPORT PROTEIN-RELATED"/>
    <property type="match status" value="1"/>
</dbReference>
<dbReference type="InterPro" id="IPR027417">
    <property type="entry name" value="P-loop_NTPase"/>
</dbReference>
<dbReference type="EMBL" id="CAJVPL010001050">
    <property type="protein sequence ID" value="CAG8549324.1"/>
    <property type="molecule type" value="Genomic_DNA"/>
</dbReference>
<dbReference type="InterPro" id="IPR032781">
    <property type="entry name" value="ABC_tran_Xtn"/>
</dbReference>
<dbReference type="FunFam" id="3.40.50.300:FF:000011">
    <property type="entry name" value="Putative ABC transporter ATP-binding component"/>
    <property type="match status" value="1"/>
</dbReference>
<dbReference type="CDD" id="cd16443">
    <property type="entry name" value="LplA"/>
    <property type="match status" value="1"/>
</dbReference>
<keyword evidence="4" id="KW-0436">Ligase</keyword>
<comment type="caution">
    <text evidence="13">The sequence shown here is derived from an EMBL/GenBank/DDBJ whole genome shotgun (WGS) entry which is preliminary data.</text>
</comment>
<evidence type="ECO:0000259" key="12">
    <source>
        <dbReference type="PROSITE" id="PS51733"/>
    </source>
</evidence>
<keyword evidence="9" id="KW-0175">Coiled coil</keyword>
<organism evidence="13 14">
    <name type="scientific">Ambispora gerdemannii</name>
    <dbReference type="NCBI Taxonomy" id="144530"/>
    <lineage>
        <taxon>Eukaryota</taxon>
        <taxon>Fungi</taxon>
        <taxon>Fungi incertae sedis</taxon>
        <taxon>Mucoromycota</taxon>
        <taxon>Glomeromycotina</taxon>
        <taxon>Glomeromycetes</taxon>
        <taxon>Archaeosporales</taxon>
        <taxon>Ambisporaceae</taxon>
        <taxon>Ambispora</taxon>
    </lineage>
</organism>
<dbReference type="Pfam" id="PF21948">
    <property type="entry name" value="LplA-B_cat"/>
    <property type="match status" value="2"/>
</dbReference>
<evidence type="ECO:0000256" key="7">
    <source>
        <dbReference type="ARBA" id="ARBA00022840"/>
    </source>
</evidence>
<dbReference type="PROSITE" id="PS00211">
    <property type="entry name" value="ABC_TRANSPORTER_1"/>
    <property type="match status" value="1"/>
</dbReference>
<dbReference type="InterPro" id="IPR019491">
    <property type="entry name" value="Lipoate_protein_ligase_C"/>
</dbReference>
<keyword evidence="6" id="KW-0547">Nucleotide-binding</keyword>
<accession>A0A9N9B1M4</accession>
<dbReference type="FunFam" id="3.40.50.300:FF:000549">
    <property type="entry name" value="ABC transporter ATP-binding protein arb1"/>
    <property type="match status" value="1"/>
</dbReference>
<feature type="domain" description="ABC transporter" evidence="11">
    <location>
        <begin position="391"/>
        <end position="610"/>
    </location>
</feature>
<evidence type="ECO:0000256" key="3">
    <source>
        <dbReference type="ARBA" id="ARBA00012367"/>
    </source>
</evidence>
<dbReference type="SUPFAM" id="SSF82649">
    <property type="entry name" value="SufE/NifU"/>
    <property type="match status" value="1"/>
</dbReference>
<dbReference type="CDD" id="cd03221">
    <property type="entry name" value="ABCF_EF-3"/>
    <property type="match status" value="2"/>
</dbReference>
<dbReference type="Gene3D" id="3.30.390.50">
    <property type="entry name" value="CO dehydrogenase flavoprotein, C-terminal domain"/>
    <property type="match status" value="1"/>
</dbReference>